<accession>A0A918KL17</accession>
<keyword evidence="1" id="KW-0812">Transmembrane</keyword>
<protein>
    <submittedName>
        <fullName evidence="2">Uncharacterized protein</fullName>
    </submittedName>
</protein>
<feature type="transmembrane region" description="Helical" evidence="1">
    <location>
        <begin position="17"/>
        <end position="38"/>
    </location>
</feature>
<proteinExistence type="predicted"/>
<dbReference type="AlphaFoldDB" id="A0A918KL17"/>
<comment type="caution">
    <text evidence="2">The sequence shown here is derived from an EMBL/GenBank/DDBJ whole genome shotgun (WGS) entry which is preliminary data.</text>
</comment>
<dbReference type="Proteomes" id="UP000600865">
    <property type="component" value="Unassembled WGS sequence"/>
</dbReference>
<keyword evidence="1" id="KW-1133">Transmembrane helix</keyword>
<reference evidence="2 3" key="1">
    <citation type="journal article" date="2014" name="Int. J. Syst. Evol. Microbiol.">
        <title>Complete genome sequence of Corynebacterium casei LMG S-19264T (=DSM 44701T), isolated from a smear-ripened cheese.</title>
        <authorList>
            <consortium name="US DOE Joint Genome Institute (JGI-PGF)"/>
            <person name="Walter F."/>
            <person name="Albersmeier A."/>
            <person name="Kalinowski J."/>
            <person name="Ruckert C."/>
        </authorList>
    </citation>
    <scope>NUCLEOTIDE SEQUENCE [LARGE SCALE GENOMIC DNA]</scope>
    <source>
        <strain evidence="2 3">KCTC 23968</strain>
    </source>
</reference>
<dbReference type="RefSeq" id="WP_189584003.1">
    <property type="nucleotide sequence ID" value="NZ_BMYV01000002.1"/>
</dbReference>
<evidence type="ECO:0000256" key="1">
    <source>
        <dbReference type="SAM" id="Phobius"/>
    </source>
</evidence>
<keyword evidence="1" id="KW-0472">Membrane</keyword>
<evidence type="ECO:0000313" key="2">
    <source>
        <dbReference type="EMBL" id="GGX66982.1"/>
    </source>
</evidence>
<sequence length="201" mass="22804">MEKPWCENIQVVHDTAVLWPSAITLSFILAALGVFFTYQSLQDGDATIQWLYGPILLLFAILHFDGVNTDRADMQALSRDDGKVVMIGNVSRQQIEFGSIGSNANSRQLDVKPWTFWHFPPHHREAIWFHVGKVRIKTNAGLLTVKGGNRCNGFRCGMTVGDRIRVSTHQSLYVKPRLKPGQTGYFEPYYSEAMKIERCDD</sequence>
<evidence type="ECO:0000313" key="3">
    <source>
        <dbReference type="Proteomes" id="UP000600865"/>
    </source>
</evidence>
<organism evidence="2 3">
    <name type="scientific">Litorimonas cladophorae</name>
    <dbReference type="NCBI Taxonomy" id="1220491"/>
    <lineage>
        <taxon>Bacteria</taxon>
        <taxon>Pseudomonadati</taxon>
        <taxon>Pseudomonadota</taxon>
        <taxon>Alphaproteobacteria</taxon>
        <taxon>Maricaulales</taxon>
        <taxon>Robiginitomaculaceae</taxon>
    </lineage>
</organism>
<name>A0A918KL17_9PROT</name>
<dbReference type="EMBL" id="BMYV01000002">
    <property type="protein sequence ID" value="GGX66982.1"/>
    <property type="molecule type" value="Genomic_DNA"/>
</dbReference>
<feature type="transmembrane region" description="Helical" evidence="1">
    <location>
        <begin position="50"/>
        <end position="67"/>
    </location>
</feature>
<keyword evidence="3" id="KW-1185">Reference proteome</keyword>
<gene>
    <name evidence="2" type="ORF">GCM10011309_15760</name>
</gene>